<reference evidence="1" key="1">
    <citation type="submission" date="2022-06" db="EMBL/GenBank/DDBJ databases">
        <title>Physiological and biochemical characterization and genomic elucidation of a strain of the genus Ensifer adhaerens M8 that combines arsenic oxidation and chromium reduction.</title>
        <authorList>
            <person name="Li X."/>
            <person name="Yu c."/>
        </authorList>
    </citation>
    <scope>NUCLEOTIDE SEQUENCE</scope>
    <source>
        <strain evidence="1">M8</strain>
        <plasmid evidence="1">pC</plasmid>
    </source>
</reference>
<evidence type="ECO:0000313" key="1">
    <source>
        <dbReference type="EMBL" id="USJ28447.1"/>
    </source>
</evidence>
<dbReference type="Proteomes" id="UP001055460">
    <property type="component" value="Plasmid pC"/>
</dbReference>
<dbReference type="AlphaFoldDB" id="A0A9Q9DEZ2"/>
<name>A0A9Q9DEZ2_ENSAD</name>
<evidence type="ECO:0000313" key="2">
    <source>
        <dbReference type="Proteomes" id="UP001055460"/>
    </source>
</evidence>
<organism evidence="1 2">
    <name type="scientific">Ensifer adhaerens</name>
    <name type="common">Sinorhizobium morelense</name>
    <dbReference type="NCBI Taxonomy" id="106592"/>
    <lineage>
        <taxon>Bacteria</taxon>
        <taxon>Pseudomonadati</taxon>
        <taxon>Pseudomonadota</taxon>
        <taxon>Alphaproteobacteria</taxon>
        <taxon>Hyphomicrobiales</taxon>
        <taxon>Rhizobiaceae</taxon>
        <taxon>Sinorhizobium/Ensifer group</taxon>
        <taxon>Ensifer</taxon>
    </lineage>
</organism>
<protein>
    <submittedName>
        <fullName evidence="1">Uncharacterized protein</fullName>
    </submittedName>
</protein>
<sequence length="54" mass="6254">MTIEQHIEELRAELRNSVDMDERRQIEGELVLAQAECDVIWAEQDGRVSAEPPF</sequence>
<dbReference type="EMBL" id="CP098810">
    <property type="protein sequence ID" value="USJ28447.1"/>
    <property type="molecule type" value="Genomic_DNA"/>
</dbReference>
<dbReference type="RefSeq" id="WP_252161515.1">
    <property type="nucleotide sequence ID" value="NZ_CP098810.1"/>
</dbReference>
<geneLocation type="plasmid" evidence="1 2">
    <name>pC</name>
</geneLocation>
<accession>A0A9Q9DEZ2</accession>
<proteinExistence type="predicted"/>
<gene>
    <name evidence="1" type="ORF">NE863_35505</name>
</gene>
<keyword evidence="1" id="KW-0614">Plasmid</keyword>